<evidence type="ECO:0000313" key="2">
    <source>
        <dbReference type="Proteomes" id="UP000217215"/>
    </source>
</evidence>
<keyword evidence="2" id="KW-1185">Reference proteome</keyword>
<proteinExistence type="predicted"/>
<dbReference type="RefSeq" id="WP_095673326.1">
    <property type="nucleotide sequence ID" value="NZ_CP016773.1"/>
</dbReference>
<sequence length="514" mass="57429">MNSIFTNNQLYLDASAIKNVSIDDKLSKQLSTNVRKLAMTLQDWIELSTDWDIAVGRLRRADWLLRNDPAPLNANHQAIIELSEGVRTLEGLFKNMSSDIQQNCTNIIASGRKILELNTSELTNIVLRNMQEANPEQNGNILIVRQESIRVGVINWLKEIGISHWQVFTANQFIHSGVNCRRMLVVGLTQDYPISLFNSVYPEDGILTFSHSWIKEQNEIPGYFSDIAQIRIEKKILTDLVSVKQTADTEKAGNYLEPTAEIDGRRLAIAAKKALLNINDSSEGEELLKCRAYLLGSSEMVFLPISSGAIDAVDATAPVGERVQRIAISSITTDSILLLRVGSSEGEAISRMANDIGGSEAKRCRNIQAFWKSKLRDKISIIGGPKVIRDLKDLGIANPWIIDWSHPSTIRPNSIDNFKIILTYLNIEHEETIEAMNILRHLHQVAGMRFRAILKQKFETLDLDEISLNGYVLVELGNDSEVAKLGAFRCVSIGNEVFEVPESAVKQLQPGIKV</sequence>
<dbReference type="KEGG" id="psuf:A1sIA56_02195"/>
<evidence type="ECO:0000313" key="1">
    <source>
        <dbReference type="EMBL" id="ASY15731.1"/>
    </source>
</evidence>
<dbReference type="OrthoDB" id="2987980at2"/>
<reference evidence="1 2" key="1">
    <citation type="submission" date="2016-07" db="EMBL/GenBank/DDBJ databases">
        <title>High microdiversification within the ubiquitous acI lineage of Actinobacteria.</title>
        <authorList>
            <person name="Neuenschwander S.M."/>
            <person name="Salcher M."/>
            <person name="Ghai R."/>
            <person name="Pernthaler J."/>
        </authorList>
    </citation>
    <scope>NUCLEOTIDE SEQUENCE [LARGE SCALE GENOMIC DNA]</scope>
    <source>
        <strain evidence="1">MMS-IA-56</strain>
    </source>
</reference>
<name>A0A249KG15_9ACTN</name>
<dbReference type="Proteomes" id="UP000217215">
    <property type="component" value="Chromosome"/>
</dbReference>
<dbReference type="AlphaFoldDB" id="A0A249KG15"/>
<organism evidence="1 2">
    <name type="scientific">Candidatus Planktophila sulfonica</name>
    <dbReference type="NCBI Taxonomy" id="1884904"/>
    <lineage>
        <taxon>Bacteria</taxon>
        <taxon>Bacillati</taxon>
        <taxon>Actinomycetota</taxon>
        <taxon>Actinomycetes</taxon>
        <taxon>Candidatus Nanopelagicales</taxon>
        <taxon>Candidatus Nanopelagicaceae</taxon>
        <taxon>Candidatus Planktophila</taxon>
    </lineage>
</organism>
<dbReference type="EMBL" id="CP016773">
    <property type="protein sequence ID" value="ASY15731.1"/>
    <property type="molecule type" value="Genomic_DNA"/>
</dbReference>
<accession>A0A249KG15</accession>
<protein>
    <submittedName>
        <fullName evidence="1">Uncharacterized protein</fullName>
    </submittedName>
</protein>
<gene>
    <name evidence="1" type="ORF">A1sIA56_02195</name>
</gene>